<proteinExistence type="predicted"/>
<evidence type="ECO:0000313" key="1">
    <source>
        <dbReference type="EMBL" id="MBW84191.1"/>
    </source>
</evidence>
<organism evidence="1">
    <name type="scientific">Rhizophora mucronata</name>
    <name type="common">Asiatic mangrove</name>
    <dbReference type="NCBI Taxonomy" id="61149"/>
    <lineage>
        <taxon>Eukaryota</taxon>
        <taxon>Viridiplantae</taxon>
        <taxon>Streptophyta</taxon>
        <taxon>Embryophyta</taxon>
        <taxon>Tracheophyta</taxon>
        <taxon>Spermatophyta</taxon>
        <taxon>Magnoliopsida</taxon>
        <taxon>eudicotyledons</taxon>
        <taxon>Gunneridae</taxon>
        <taxon>Pentapetalae</taxon>
        <taxon>rosids</taxon>
        <taxon>fabids</taxon>
        <taxon>Malpighiales</taxon>
        <taxon>Rhizophoraceae</taxon>
        <taxon>Rhizophora</taxon>
    </lineage>
</organism>
<sequence>MDVRPLFFNVLNQTISRRTIQRQRTVIKKHQENMEAL</sequence>
<protein>
    <submittedName>
        <fullName evidence="1">Uncharacterized protein</fullName>
    </submittedName>
</protein>
<dbReference type="EMBL" id="GGEC01003708">
    <property type="protein sequence ID" value="MBW84191.1"/>
    <property type="molecule type" value="Transcribed_RNA"/>
</dbReference>
<dbReference type="AlphaFoldDB" id="A0A2P2ISI5"/>
<reference evidence="1" key="1">
    <citation type="submission" date="2018-02" db="EMBL/GenBank/DDBJ databases">
        <title>Rhizophora mucronata_Transcriptome.</title>
        <authorList>
            <person name="Meera S.P."/>
            <person name="Sreeshan A."/>
            <person name="Augustine A."/>
        </authorList>
    </citation>
    <scope>NUCLEOTIDE SEQUENCE</scope>
    <source>
        <tissue evidence="1">Leaf</tissue>
    </source>
</reference>
<name>A0A2P2ISI5_RHIMU</name>
<accession>A0A2P2ISI5</accession>